<dbReference type="PANTHER" id="PTHR35490">
    <property type="entry name" value="BACTERIOPHAGE N4 ADSORPTION B PROTEIN"/>
    <property type="match status" value="1"/>
</dbReference>
<proteinExistence type="predicted"/>
<evidence type="ECO:0000313" key="3">
    <source>
        <dbReference type="EnsemblPlants" id="OGLUM02G30080.1"/>
    </source>
</evidence>
<organism evidence="3">
    <name type="scientific">Oryza glumipatula</name>
    <dbReference type="NCBI Taxonomy" id="40148"/>
    <lineage>
        <taxon>Eukaryota</taxon>
        <taxon>Viridiplantae</taxon>
        <taxon>Streptophyta</taxon>
        <taxon>Embryophyta</taxon>
        <taxon>Tracheophyta</taxon>
        <taxon>Spermatophyta</taxon>
        <taxon>Magnoliopsida</taxon>
        <taxon>Liliopsida</taxon>
        <taxon>Poales</taxon>
        <taxon>Poaceae</taxon>
        <taxon>BOP clade</taxon>
        <taxon>Oryzoideae</taxon>
        <taxon>Oryzeae</taxon>
        <taxon>Oryzinae</taxon>
        <taxon>Oryza</taxon>
    </lineage>
</organism>
<name>A0A0D9YX25_9ORYZ</name>
<evidence type="ECO:0000313" key="4">
    <source>
        <dbReference type="Proteomes" id="UP000026961"/>
    </source>
</evidence>
<dbReference type="HOGENOM" id="CLU_649504_0_0_1"/>
<reference evidence="3" key="1">
    <citation type="submission" date="2015-04" db="UniProtKB">
        <authorList>
            <consortium name="EnsemblPlants"/>
        </authorList>
    </citation>
    <scope>IDENTIFICATION</scope>
</reference>
<feature type="region of interest" description="Disordered" evidence="2">
    <location>
        <begin position="1"/>
        <end position="80"/>
    </location>
</feature>
<accession>A0A0D9YX25</accession>
<protein>
    <submittedName>
        <fullName evidence="3">Uncharacterized protein</fullName>
    </submittedName>
</protein>
<feature type="coiled-coil region" evidence="1">
    <location>
        <begin position="285"/>
        <end position="312"/>
    </location>
</feature>
<dbReference type="Gramene" id="OGLUM02G30080.1">
    <property type="protein sequence ID" value="OGLUM02G30080.1"/>
    <property type="gene ID" value="OGLUM02G30080"/>
</dbReference>
<dbReference type="EnsemblPlants" id="OGLUM02G30080.1">
    <property type="protein sequence ID" value="OGLUM02G30080.1"/>
    <property type="gene ID" value="OGLUM02G30080"/>
</dbReference>
<feature type="region of interest" description="Disordered" evidence="2">
    <location>
        <begin position="453"/>
        <end position="477"/>
    </location>
</feature>
<dbReference type="AlphaFoldDB" id="A0A0D9YX25"/>
<dbReference type="PANTHER" id="PTHR35490:SF2">
    <property type="entry name" value="BACTERIOPHAGE N4 ADSORPTION B PROTEIN"/>
    <property type="match status" value="1"/>
</dbReference>
<keyword evidence="1" id="KW-0175">Coiled coil</keyword>
<dbReference type="eggNOG" id="ENOG502QPVC">
    <property type="taxonomic scope" value="Eukaryota"/>
</dbReference>
<feature type="compositionally biased region" description="Polar residues" evidence="2">
    <location>
        <begin position="55"/>
        <end position="79"/>
    </location>
</feature>
<evidence type="ECO:0000256" key="2">
    <source>
        <dbReference type="SAM" id="MobiDB-lite"/>
    </source>
</evidence>
<dbReference type="Proteomes" id="UP000026961">
    <property type="component" value="Chromosome 2"/>
</dbReference>
<dbReference type="STRING" id="40148.A0A0D9YX25"/>
<keyword evidence="4" id="KW-1185">Reference proteome</keyword>
<sequence>MPTITHYVLDPLLETGSATQTQKAASKPPPAPPLPQEKAAEKPIPVPVAPVRRAQTASATLYATPESTSLPDSPSSFPGTWSPYLINHKRRGPCLVKTLSQGDVGSDGSQQPTLSVTLPPLPKRSQSFEAQEPEFEFQQASNGVLEGDSGVVETLDWQNGMLQKGKGTVSGEYGHDQAEFEFQHGNPDATVRPVNVGRPANGGTPRNINNDAFFELQDSLSMASNSEAEDAGGHERWWKPSSPLGTSVGTPGAEFYDAFEEISSDGATRSSQCMDDDLREMRLSLLMEIERRKQAEEALENWQKEWKKLSDHLSLIALTLPPPSLAEDTDDSSMDPGAELCQQITVSQLVAAAIARGFARAEVETDMETKIAAKNFEIARLSDRVQYYEAANREMSQRNQEAIELERSKYSLWCVESPRCQRCRGNNEISERRDRSGSGARLGLQLPLAQQPLPGPTYLQRSPKPVKTLIPTAIRAR</sequence>
<reference evidence="3" key="2">
    <citation type="submission" date="2018-05" db="EMBL/GenBank/DDBJ databases">
        <title>OgluRS3 (Oryza glumaepatula Reference Sequence Version 3).</title>
        <authorList>
            <person name="Zhang J."/>
            <person name="Kudrna D."/>
            <person name="Lee S."/>
            <person name="Talag J."/>
            <person name="Welchert J."/>
            <person name="Wing R.A."/>
        </authorList>
    </citation>
    <scope>NUCLEOTIDE SEQUENCE [LARGE SCALE GENOMIC DNA]</scope>
</reference>
<evidence type="ECO:0000256" key="1">
    <source>
        <dbReference type="SAM" id="Coils"/>
    </source>
</evidence>